<dbReference type="EMBL" id="JAUEOZ010000003">
    <property type="protein sequence ID" value="MDN2483910.1"/>
    <property type="molecule type" value="Genomic_DNA"/>
</dbReference>
<comment type="caution">
    <text evidence="1">The sequence shown here is derived from an EMBL/GenBank/DDBJ whole genome shotgun (WGS) entry which is preliminary data.</text>
</comment>
<accession>A0ABT7Y777</accession>
<sequence>MKIRNLYQLPTDNSCPKRQLATVAASKGLIPFLSKMADTFGQLDEVQIEIETGPAFDLETKAVSTVYEVVAGYQTKIDVSGGVPKRSFVAACDITEPALITPATGY</sequence>
<name>A0ABT7Y777_9VIBR</name>
<dbReference type="Proteomes" id="UP001169719">
    <property type="component" value="Unassembled WGS sequence"/>
</dbReference>
<evidence type="ECO:0000313" key="2">
    <source>
        <dbReference type="Proteomes" id="UP001169719"/>
    </source>
</evidence>
<evidence type="ECO:0000313" key="1">
    <source>
        <dbReference type="EMBL" id="MDN2483910.1"/>
    </source>
</evidence>
<protein>
    <submittedName>
        <fullName evidence="1">Uncharacterized protein</fullName>
    </submittedName>
</protein>
<keyword evidence="2" id="KW-1185">Reference proteome</keyword>
<gene>
    <name evidence="1" type="ORF">QWJ08_21380</name>
</gene>
<organism evidence="1 2">
    <name type="scientific">Vibrio agarivorans</name>
    <dbReference type="NCBI Taxonomy" id="153622"/>
    <lineage>
        <taxon>Bacteria</taxon>
        <taxon>Pseudomonadati</taxon>
        <taxon>Pseudomonadota</taxon>
        <taxon>Gammaproteobacteria</taxon>
        <taxon>Vibrionales</taxon>
        <taxon>Vibrionaceae</taxon>
        <taxon>Vibrio</taxon>
    </lineage>
</organism>
<dbReference type="RefSeq" id="WP_289964083.1">
    <property type="nucleotide sequence ID" value="NZ_JAUEOZ010000003.1"/>
</dbReference>
<proteinExistence type="predicted"/>
<reference evidence="1" key="1">
    <citation type="submission" date="2024-05" db="EMBL/GenBank/DDBJ databases">
        <title>Genome Sequences of Four Agar- Degrading Marine Bacteria.</title>
        <authorList>
            <person name="Phillips E.K."/>
            <person name="Shaffer J.C."/>
            <person name="Henson M.W."/>
            <person name="Temperton B."/>
            <person name="Thrash C.J."/>
            <person name="Martin M.O."/>
        </authorList>
    </citation>
    <scope>NUCLEOTIDE SEQUENCE</scope>
    <source>
        <strain evidence="1">EKP203</strain>
    </source>
</reference>